<feature type="transmembrane region" description="Helical" evidence="1">
    <location>
        <begin position="70"/>
        <end position="87"/>
    </location>
</feature>
<keyword evidence="3" id="KW-1185">Reference proteome</keyword>
<dbReference type="OrthoDB" id="9786793at2"/>
<gene>
    <name evidence="2" type="ORF">SAMN02745975_00875</name>
</gene>
<proteinExistence type="predicted"/>
<dbReference type="PANTHER" id="PTHR40044">
    <property type="entry name" value="INTEGRAL MEMBRANE PROTEIN-RELATED"/>
    <property type="match status" value="1"/>
</dbReference>
<dbReference type="PIRSF" id="PIRSF031501">
    <property type="entry name" value="QueT"/>
    <property type="match status" value="1"/>
</dbReference>
<dbReference type="STRING" id="1121919.SAMN02745975_00875"/>
<sequence>MKKTVFLVQAALIGAIYAVITIAFAPISYGEIQVRVSEALTILPYFTPAAIPGLFVGCIVANIYGGGGPIDIVFGSLATLLAAFLSYKMPEKWMVPIPPIVVNGIVVGFILNYLYQVPLLAAMGWVTLGQLIACYGLGYPLIGMLEKYKDKIFR</sequence>
<dbReference type="RefSeq" id="WP_110940149.1">
    <property type="nucleotide sequence ID" value="NZ_FQZV01000010.1"/>
</dbReference>
<evidence type="ECO:0000313" key="2">
    <source>
        <dbReference type="EMBL" id="SHI91574.1"/>
    </source>
</evidence>
<accession>A0A1M6F1G9</accession>
<dbReference type="EMBL" id="FQZV01000010">
    <property type="protein sequence ID" value="SHI91574.1"/>
    <property type="molecule type" value="Genomic_DNA"/>
</dbReference>
<evidence type="ECO:0000313" key="3">
    <source>
        <dbReference type="Proteomes" id="UP000184536"/>
    </source>
</evidence>
<feature type="transmembrane region" description="Helical" evidence="1">
    <location>
        <begin position="121"/>
        <end position="145"/>
    </location>
</feature>
<protein>
    <submittedName>
        <fullName evidence="2">Uncharacterized membrane protein</fullName>
    </submittedName>
</protein>
<organism evidence="2 3">
    <name type="scientific">Geosporobacter subterraneus DSM 17957</name>
    <dbReference type="NCBI Taxonomy" id="1121919"/>
    <lineage>
        <taxon>Bacteria</taxon>
        <taxon>Bacillati</taxon>
        <taxon>Bacillota</taxon>
        <taxon>Clostridia</taxon>
        <taxon>Peptostreptococcales</taxon>
        <taxon>Thermotaleaceae</taxon>
        <taxon>Geosporobacter</taxon>
    </lineage>
</organism>
<reference evidence="3" key="1">
    <citation type="submission" date="2016-11" db="EMBL/GenBank/DDBJ databases">
        <authorList>
            <person name="Varghese N."/>
            <person name="Submissions S."/>
        </authorList>
    </citation>
    <scope>NUCLEOTIDE SEQUENCE [LARGE SCALE GENOMIC DNA]</scope>
    <source>
        <strain evidence="3">DSM 17957</strain>
    </source>
</reference>
<dbReference type="Pfam" id="PF06177">
    <property type="entry name" value="QueT"/>
    <property type="match status" value="1"/>
</dbReference>
<keyword evidence="1" id="KW-0472">Membrane</keyword>
<dbReference type="Proteomes" id="UP000184536">
    <property type="component" value="Unassembled WGS sequence"/>
</dbReference>
<dbReference type="AlphaFoldDB" id="A0A1M6F1G9"/>
<keyword evidence="1" id="KW-1133">Transmembrane helix</keyword>
<dbReference type="PANTHER" id="PTHR40044:SF1">
    <property type="entry name" value="INTEGRAL MEMBRANE PROTEIN"/>
    <property type="match status" value="1"/>
</dbReference>
<name>A0A1M6F1G9_9FIRM</name>
<feature type="transmembrane region" description="Helical" evidence="1">
    <location>
        <begin position="6"/>
        <end position="30"/>
    </location>
</feature>
<keyword evidence="1" id="KW-0812">Transmembrane</keyword>
<dbReference type="InterPro" id="IPR010387">
    <property type="entry name" value="QueT"/>
</dbReference>
<feature type="transmembrane region" description="Helical" evidence="1">
    <location>
        <begin position="94"/>
        <end position="115"/>
    </location>
</feature>
<feature type="transmembrane region" description="Helical" evidence="1">
    <location>
        <begin position="42"/>
        <end position="64"/>
    </location>
</feature>
<evidence type="ECO:0000256" key="1">
    <source>
        <dbReference type="SAM" id="Phobius"/>
    </source>
</evidence>